<evidence type="ECO:0000313" key="13">
    <source>
        <dbReference type="Proteomes" id="UP000823823"/>
    </source>
</evidence>
<dbReference type="SUPFAM" id="SSF51735">
    <property type="entry name" value="NAD(P)-binding Rossmann-fold domains"/>
    <property type="match status" value="1"/>
</dbReference>
<sequence>MSALLPSPVRIIGTGLIGGSLGIALSAAGVEVQVEDISPGTTALAIELGVGAMPTTDDPDPALVVVAAPPDVAAAIIDRSLRTWPDALVTDVSSVKETVLEGVRVLARPEDLPRYIGSHPMAGREISGVIAARGDLFMGRPLVVVPHPTTRAGAVSQLKGLATEIGAVPVVMDAAAHDTAVAHVSHVPQVMASLVAGSLLGPTEDALALSGQGLRDTTRIADSDPRLWVEILGANAAAVTEVLEGMRERLDEVVEALESLRGSPDPALGSRRALADLIADGNRGVRRIPGKHGGGTDSFVTLTVLVPDRPGELGRLLTEMGEIGVNLEDLHLEHNLGKRVGLAHISIDATREELLTRSLDERGWTVAER</sequence>
<evidence type="ECO:0000256" key="6">
    <source>
        <dbReference type="ARBA" id="ARBA00023002"/>
    </source>
</evidence>
<dbReference type="InterPro" id="IPR046826">
    <property type="entry name" value="PDH_N"/>
</dbReference>
<dbReference type="PANTHER" id="PTHR21363:SF0">
    <property type="entry name" value="PREPHENATE DEHYDROGENASE [NADP(+)]"/>
    <property type="match status" value="1"/>
</dbReference>
<dbReference type="GO" id="GO:0004665">
    <property type="term" value="F:prephenate dehydrogenase (NADP+) activity"/>
    <property type="evidence" value="ECO:0007669"/>
    <property type="project" value="InterPro"/>
</dbReference>
<reference evidence="12" key="1">
    <citation type="journal article" date="2021" name="PeerJ">
        <title>Extensive microbial diversity within the chicken gut microbiome revealed by metagenomics and culture.</title>
        <authorList>
            <person name="Gilroy R."/>
            <person name="Ravi A."/>
            <person name="Getino M."/>
            <person name="Pursley I."/>
            <person name="Horton D.L."/>
            <person name="Alikhan N.F."/>
            <person name="Baker D."/>
            <person name="Gharbi K."/>
            <person name="Hall N."/>
            <person name="Watson M."/>
            <person name="Adriaenssens E.M."/>
            <person name="Foster-Nyarko E."/>
            <person name="Jarju S."/>
            <person name="Secka A."/>
            <person name="Antonio M."/>
            <person name="Oren A."/>
            <person name="Chaudhuri R.R."/>
            <person name="La Ragione R."/>
            <person name="Hildebrand F."/>
            <person name="Pallen M.J."/>
        </authorList>
    </citation>
    <scope>NUCLEOTIDE SEQUENCE</scope>
    <source>
        <strain evidence="12">ChiHjej13B12-24818</strain>
    </source>
</reference>
<dbReference type="AlphaFoldDB" id="A0A9D2RPH1"/>
<keyword evidence="8" id="KW-0057">Aromatic amino acid biosynthesis</keyword>
<evidence type="ECO:0000256" key="8">
    <source>
        <dbReference type="ARBA" id="ARBA00023141"/>
    </source>
</evidence>
<dbReference type="NCBIfam" id="NF005111">
    <property type="entry name" value="PRK06545.2-3"/>
    <property type="match status" value="1"/>
</dbReference>
<dbReference type="PROSITE" id="PS51176">
    <property type="entry name" value="PDH_ADH"/>
    <property type="match status" value="1"/>
</dbReference>
<dbReference type="Gene3D" id="3.40.50.720">
    <property type="entry name" value="NAD(P)-binding Rossmann-like Domain"/>
    <property type="match status" value="1"/>
</dbReference>
<dbReference type="GO" id="GO:0008977">
    <property type="term" value="F:prephenate dehydrogenase (NAD+) activity"/>
    <property type="evidence" value="ECO:0007669"/>
    <property type="project" value="UniProtKB-EC"/>
</dbReference>
<reference evidence="12" key="2">
    <citation type="submission" date="2021-04" db="EMBL/GenBank/DDBJ databases">
        <authorList>
            <person name="Gilroy R."/>
        </authorList>
    </citation>
    <scope>NUCLEOTIDE SEQUENCE</scope>
    <source>
        <strain evidence="12">ChiHjej13B12-24818</strain>
    </source>
</reference>
<keyword evidence="7" id="KW-0520">NAD</keyword>
<evidence type="ECO:0000256" key="3">
    <source>
        <dbReference type="ARBA" id="ARBA00012068"/>
    </source>
</evidence>
<dbReference type="InterPro" id="IPR002912">
    <property type="entry name" value="ACT_dom"/>
</dbReference>
<comment type="similarity">
    <text evidence="2">Belongs to the prephenate/arogenate dehydrogenase family.</text>
</comment>
<dbReference type="EMBL" id="DWZH01000099">
    <property type="protein sequence ID" value="HJB11344.1"/>
    <property type="molecule type" value="Genomic_DNA"/>
</dbReference>
<dbReference type="PANTHER" id="PTHR21363">
    <property type="entry name" value="PREPHENATE DEHYDROGENASE"/>
    <property type="match status" value="1"/>
</dbReference>
<dbReference type="SUPFAM" id="SSF55021">
    <property type="entry name" value="ACT-like"/>
    <property type="match status" value="1"/>
</dbReference>
<dbReference type="Pfam" id="PF20463">
    <property type="entry name" value="PDH_C"/>
    <property type="match status" value="1"/>
</dbReference>
<comment type="pathway">
    <text evidence="1">Amino-acid biosynthesis; L-tyrosine biosynthesis; (4-hydroxyphenyl)pyruvate from prephenate (NAD(+) route): step 1/1.</text>
</comment>
<dbReference type="GO" id="GO:0070403">
    <property type="term" value="F:NAD+ binding"/>
    <property type="evidence" value="ECO:0007669"/>
    <property type="project" value="InterPro"/>
</dbReference>
<dbReference type="SUPFAM" id="SSF48179">
    <property type="entry name" value="6-phosphogluconate dehydrogenase C-terminal domain-like"/>
    <property type="match status" value="1"/>
</dbReference>
<dbReference type="InterPro" id="IPR046825">
    <property type="entry name" value="PDH_C"/>
</dbReference>
<dbReference type="PROSITE" id="PS51671">
    <property type="entry name" value="ACT"/>
    <property type="match status" value="1"/>
</dbReference>
<dbReference type="NCBIfam" id="NF005112">
    <property type="entry name" value="PRK06545.2-4"/>
    <property type="match status" value="1"/>
</dbReference>
<feature type="domain" description="Prephenate/arogenate dehydrogenase" evidence="10">
    <location>
        <begin position="7"/>
        <end position="291"/>
    </location>
</feature>
<comment type="caution">
    <text evidence="12">The sequence shown here is derived from an EMBL/GenBank/DDBJ whole genome shotgun (WGS) entry which is preliminary data.</text>
</comment>
<evidence type="ECO:0000256" key="4">
    <source>
        <dbReference type="ARBA" id="ARBA00016891"/>
    </source>
</evidence>
<dbReference type="EC" id="1.3.1.12" evidence="3"/>
<evidence type="ECO:0000259" key="10">
    <source>
        <dbReference type="PROSITE" id="PS51176"/>
    </source>
</evidence>
<name>A0A9D2RPH1_9MICO</name>
<protein>
    <recommendedName>
        <fullName evidence="4">Prephenate dehydrogenase</fullName>
        <ecNumber evidence="3">1.3.1.12</ecNumber>
    </recommendedName>
</protein>
<dbReference type="GO" id="GO:0006571">
    <property type="term" value="P:tyrosine biosynthetic process"/>
    <property type="evidence" value="ECO:0007669"/>
    <property type="project" value="UniProtKB-KW"/>
</dbReference>
<proteinExistence type="inferred from homology"/>
<comment type="catalytic activity">
    <reaction evidence="9">
        <text>prephenate + NAD(+) = 3-(4-hydroxyphenyl)pyruvate + CO2 + NADH</text>
        <dbReference type="Rhea" id="RHEA:13869"/>
        <dbReference type="ChEBI" id="CHEBI:16526"/>
        <dbReference type="ChEBI" id="CHEBI:29934"/>
        <dbReference type="ChEBI" id="CHEBI:36242"/>
        <dbReference type="ChEBI" id="CHEBI:57540"/>
        <dbReference type="ChEBI" id="CHEBI:57945"/>
        <dbReference type="EC" id="1.3.1.12"/>
    </reaction>
</comment>
<dbReference type="Proteomes" id="UP000823823">
    <property type="component" value="Unassembled WGS sequence"/>
</dbReference>
<dbReference type="Pfam" id="PF02153">
    <property type="entry name" value="PDH_N"/>
    <property type="match status" value="1"/>
</dbReference>
<evidence type="ECO:0000256" key="2">
    <source>
        <dbReference type="ARBA" id="ARBA00007964"/>
    </source>
</evidence>
<feature type="domain" description="ACT" evidence="11">
    <location>
        <begin position="301"/>
        <end position="369"/>
    </location>
</feature>
<keyword evidence="6 12" id="KW-0560">Oxidoreductase</keyword>
<evidence type="ECO:0000256" key="1">
    <source>
        <dbReference type="ARBA" id="ARBA00005067"/>
    </source>
</evidence>
<organism evidence="12 13">
    <name type="scientific">Candidatus Brachybacterium merdavium</name>
    <dbReference type="NCBI Taxonomy" id="2838513"/>
    <lineage>
        <taxon>Bacteria</taxon>
        <taxon>Bacillati</taxon>
        <taxon>Actinomycetota</taxon>
        <taxon>Actinomycetes</taxon>
        <taxon>Micrococcales</taxon>
        <taxon>Dermabacteraceae</taxon>
        <taxon>Brachybacterium</taxon>
    </lineage>
</organism>
<dbReference type="InterPro" id="IPR036291">
    <property type="entry name" value="NAD(P)-bd_dom_sf"/>
</dbReference>
<evidence type="ECO:0000256" key="7">
    <source>
        <dbReference type="ARBA" id="ARBA00023027"/>
    </source>
</evidence>
<evidence type="ECO:0000313" key="12">
    <source>
        <dbReference type="EMBL" id="HJB11344.1"/>
    </source>
</evidence>
<evidence type="ECO:0000259" key="11">
    <source>
        <dbReference type="PROSITE" id="PS51671"/>
    </source>
</evidence>
<evidence type="ECO:0000256" key="9">
    <source>
        <dbReference type="ARBA" id="ARBA00049260"/>
    </source>
</evidence>
<keyword evidence="8" id="KW-0028">Amino-acid biosynthesis</keyword>
<evidence type="ECO:0000256" key="5">
    <source>
        <dbReference type="ARBA" id="ARBA00022498"/>
    </source>
</evidence>
<dbReference type="InterPro" id="IPR045865">
    <property type="entry name" value="ACT-like_dom_sf"/>
</dbReference>
<dbReference type="InterPro" id="IPR050812">
    <property type="entry name" value="Preph/Arog_dehydrog"/>
</dbReference>
<dbReference type="InterPro" id="IPR003099">
    <property type="entry name" value="Prephen_DH"/>
</dbReference>
<accession>A0A9D2RPH1</accession>
<keyword evidence="5" id="KW-0827">Tyrosine biosynthesis</keyword>
<dbReference type="Gene3D" id="1.10.3660.10">
    <property type="entry name" value="6-phosphogluconate dehydrogenase C-terminal like domain"/>
    <property type="match status" value="1"/>
</dbReference>
<gene>
    <name evidence="12" type="ORF">H9786_12590</name>
</gene>
<dbReference type="InterPro" id="IPR008927">
    <property type="entry name" value="6-PGluconate_DH-like_C_sf"/>
</dbReference>